<organism evidence="1">
    <name type="scientific">marine sediment metagenome</name>
    <dbReference type="NCBI Taxonomy" id="412755"/>
    <lineage>
        <taxon>unclassified sequences</taxon>
        <taxon>metagenomes</taxon>
        <taxon>ecological metagenomes</taxon>
    </lineage>
</organism>
<gene>
    <name evidence="1" type="ORF">S01H4_36365</name>
</gene>
<reference evidence="1" key="1">
    <citation type="journal article" date="2014" name="Front. Microbiol.">
        <title>High frequency of phylogenetically diverse reductive dehalogenase-homologous genes in deep subseafloor sedimentary metagenomes.</title>
        <authorList>
            <person name="Kawai M."/>
            <person name="Futagami T."/>
            <person name="Toyoda A."/>
            <person name="Takaki Y."/>
            <person name="Nishi S."/>
            <person name="Hori S."/>
            <person name="Arai W."/>
            <person name="Tsubouchi T."/>
            <person name="Morono Y."/>
            <person name="Uchiyama I."/>
            <person name="Ito T."/>
            <person name="Fujiyama A."/>
            <person name="Inagaki F."/>
            <person name="Takami H."/>
        </authorList>
    </citation>
    <scope>NUCLEOTIDE SEQUENCE</scope>
    <source>
        <strain evidence="1">Expedition CK06-06</strain>
    </source>
</reference>
<proteinExistence type="predicted"/>
<feature type="non-terminal residue" evidence="1">
    <location>
        <position position="184"/>
    </location>
</feature>
<dbReference type="EMBL" id="BART01019428">
    <property type="protein sequence ID" value="GAG86071.1"/>
    <property type="molecule type" value="Genomic_DNA"/>
</dbReference>
<sequence length="184" mass="21306">MRKTLPENIKEYFDLLFEGLMGTRLMVVLDPNGLLTLGDKYIDSNGKSWQVYRYCENDFSFRRMYSQKPTDPNFAHIVWVTNPSGKHPEKINLSYIPDILEKAEEIFDLRIDNILKRLLPRETWPPEETLFTHEKEIAPNLGTFITKTKEFRKVIGSGIPLNKSHILGIVLASNNETLPLKDLV</sequence>
<accession>X1CPA5</accession>
<evidence type="ECO:0000313" key="1">
    <source>
        <dbReference type="EMBL" id="GAG86071.1"/>
    </source>
</evidence>
<comment type="caution">
    <text evidence="1">The sequence shown here is derived from an EMBL/GenBank/DDBJ whole genome shotgun (WGS) entry which is preliminary data.</text>
</comment>
<name>X1CPA5_9ZZZZ</name>
<protein>
    <submittedName>
        <fullName evidence="1">Uncharacterized protein</fullName>
    </submittedName>
</protein>
<dbReference type="AlphaFoldDB" id="X1CPA5"/>